<sequence>MKHIKFILDNIKNTSSRNQKEEIIRQQKHNELFKNILYRIYNPFIVYGIGDKKLNKFLKTAKGESEFKNIIELLDYLEVHNTGDDETVKKVAIFINNADEELREFYKEIVTKNLRIGVTEKSINKALQYKLIPEFNVQLAKKFEDEVDKIKGKKFVLTEKLDGCRCLLFVENSNIKAFSRQGQPILGLVDIFREAKLLLDGVYDGELLIANADEYKDRDVLQETLKIVRKDTDKRNVIFHVFDYITHDDFKNGKSKLTYDKRREFIENNIDKNLKWIKIVPALYIGSDLNVISDMLAKLESQGKEGLMLNTLDGKYQCKRTDVLLKIKSMNTMDCKIIGFEEGTGKYEGMLGALLLDYKGYELRCGSGFTDEDRKEIWNNKEKYLGKIAEIQYFRESRNQDGGLSVSFPVFICIRHDKDEPSYF</sequence>
<dbReference type="PROSITE" id="PS50160">
    <property type="entry name" value="DNA_LIGASE_A3"/>
    <property type="match status" value="1"/>
</dbReference>
<evidence type="ECO:0000256" key="6">
    <source>
        <dbReference type="ARBA" id="ARBA00034003"/>
    </source>
</evidence>
<proteinExistence type="predicted"/>
<dbReference type="AlphaFoldDB" id="A0A178TEM2"/>
<evidence type="ECO:0000256" key="3">
    <source>
        <dbReference type="ARBA" id="ARBA00022705"/>
    </source>
</evidence>
<dbReference type="SUPFAM" id="SSF56091">
    <property type="entry name" value="DNA ligase/mRNA capping enzyme, catalytic domain"/>
    <property type="match status" value="1"/>
</dbReference>
<keyword evidence="9" id="KW-1185">Reference proteome</keyword>
<evidence type="ECO:0000259" key="7">
    <source>
        <dbReference type="PROSITE" id="PS50160"/>
    </source>
</evidence>
<comment type="catalytic activity">
    <reaction evidence="6">
        <text>ATP + (deoxyribonucleotide)n-3'-hydroxyl + 5'-phospho-(deoxyribonucleotide)m = (deoxyribonucleotide)n+m + AMP + diphosphate.</text>
        <dbReference type="EC" id="6.5.1.1"/>
    </reaction>
</comment>
<dbReference type="GO" id="GO:0003910">
    <property type="term" value="F:DNA ligase (ATP) activity"/>
    <property type="evidence" value="ECO:0007669"/>
    <property type="project" value="UniProtKB-EC"/>
</dbReference>
<dbReference type="Proteomes" id="UP000078336">
    <property type="component" value="Unassembled WGS sequence"/>
</dbReference>
<keyword evidence="5" id="KW-0234">DNA repair</keyword>
<comment type="caution">
    <text evidence="8">The sequence shown here is derived from an EMBL/GenBank/DDBJ whole genome shotgun (WGS) entry which is preliminary data.</text>
</comment>
<dbReference type="CDD" id="cd08041">
    <property type="entry name" value="OBF_kDNA_ligase_like"/>
    <property type="match status" value="1"/>
</dbReference>
<comment type="cofactor">
    <cofactor evidence="1">
        <name>a divalent metal cation</name>
        <dbReference type="ChEBI" id="CHEBI:60240"/>
    </cofactor>
</comment>
<keyword evidence="3" id="KW-0235">DNA replication</keyword>
<dbReference type="PANTHER" id="PTHR47810">
    <property type="entry name" value="DNA LIGASE"/>
    <property type="match status" value="1"/>
</dbReference>
<dbReference type="GO" id="GO:0005524">
    <property type="term" value="F:ATP binding"/>
    <property type="evidence" value="ECO:0007669"/>
    <property type="project" value="InterPro"/>
</dbReference>
<keyword evidence="2 8" id="KW-0436">Ligase</keyword>
<name>A0A178TEM2_9BACL</name>
<evidence type="ECO:0000256" key="2">
    <source>
        <dbReference type="ARBA" id="ARBA00022598"/>
    </source>
</evidence>
<dbReference type="GO" id="GO:0006281">
    <property type="term" value="P:DNA repair"/>
    <property type="evidence" value="ECO:0007669"/>
    <property type="project" value="UniProtKB-KW"/>
</dbReference>
<feature type="domain" description="ATP-dependent DNA ligase family profile" evidence="7">
    <location>
        <begin position="230"/>
        <end position="356"/>
    </location>
</feature>
<dbReference type="PANTHER" id="PTHR47810:SF1">
    <property type="entry name" value="DNA LIGASE B"/>
    <property type="match status" value="1"/>
</dbReference>
<gene>
    <name evidence="8" type="ORF">TAF16_1858</name>
</gene>
<dbReference type="Pfam" id="PF14743">
    <property type="entry name" value="DNA_ligase_OB_2"/>
    <property type="match status" value="1"/>
</dbReference>
<evidence type="ECO:0000256" key="4">
    <source>
        <dbReference type="ARBA" id="ARBA00022763"/>
    </source>
</evidence>
<dbReference type="PATRIC" id="fig|33934.7.peg.921"/>
<protein>
    <submittedName>
        <fullName evidence="8">DNA ligase ATP-dependent</fullName>
    </submittedName>
</protein>
<dbReference type="InterPro" id="IPR012340">
    <property type="entry name" value="NA-bd_OB-fold"/>
</dbReference>
<dbReference type="InterPro" id="IPR012310">
    <property type="entry name" value="DNA_ligase_ATP-dep_cent"/>
</dbReference>
<evidence type="ECO:0000313" key="9">
    <source>
        <dbReference type="Proteomes" id="UP000078336"/>
    </source>
</evidence>
<dbReference type="Gene3D" id="2.40.50.140">
    <property type="entry name" value="Nucleic acid-binding proteins"/>
    <property type="match status" value="1"/>
</dbReference>
<dbReference type="GO" id="GO:0006260">
    <property type="term" value="P:DNA replication"/>
    <property type="evidence" value="ECO:0007669"/>
    <property type="project" value="UniProtKB-KW"/>
</dbReference>
<dbReference type="InterPro" id="IPR029319">
    <property type="entry name" value="DNA_ligase_OB"/>
</dbReference>
<evidence type="ECO:0000313" key="8">
    <source>
        <dbReference type="EMBL" id="OAO78591.1"/>
    </source>
</evidence>
<dbReference type="InterPro" id="IPR050326">
    <property type="entry name" value="NAD_dep_DNA_ligaseB"/>
</dbReference>
<dbReference type="SUPFAM" id="SSF50249">
    <property type="entry name" value="Nucleic acid-binding proteins"/>
    <property type="match status" value="1"/>
</dbReference>
<dbReference type="RefSeq" id="WP_064214339.1">
    <property type="nucleotide sequence ID" value="NZ_LUCQ01000105.1"/>
</dbReference>
<dbReference type="EMBL" id="LUCQ01000105">
    <property type="protein sequence ID" value="OAO78591.1"/>
    <property type="molecule type" value="Genomic_DNA"/>
</dbReference>
<dbReference type="CDD" id="cd07896">
    <property type="entry name" value="Adenylation_kDNA_ligase_like"/>
    <property type="match status" value="1"/>
</dbReference>
<organism evidence="8 9">
    <name type="scientific">Anoxybacillus flavithermus</name>
    <dbReference type="NCBI Taxonomy" id="33934"/>
    <lineage>
        <taxon>Bacteria</taxon>
        <taxon>Bacillati</taxon>
        <taxon>Bacillota</taxon>
        <taxon>Bacilli</taxon>
        <taxon>Bacillales</taxon>
        <taxon>Anoxybacillaceae</taxon>
        <taxon>Anoxybacillus</taxon>
    </lineage>
</organism>
<dbReference type="Gene3D" id="3.30.470.30">
    <property type="entry name" value="DNA ligase/mRNA capping enzyme"/>
    <property type="match status" value="1"/>
</dbReference>
<accession>A0A178TEM2</accession>
<dbReference type="Pfam" id="PF01068">
    <property type="entry name" value="DNA_ligase_A_M"/>
    <property type="match status" value="1"/>
</dbReference>
<reference evidence="8 9" key="1">
    <citation type="submission" date="2016-03" db="EMBL/GenBank/DDBJ databases">
        <title>Spore heat resistance.</title>
        <authorList>
            <person name="Boekhorst J."/>
            <person name="Berendsen E.M."/>
            <person name="Wells-Bennik M.H."/>
            <person name="Kuipers O.P."/>
        </authorList>
    </citation>
    <scope>NUCLEOTIDE SEQUENCE [LARGE SCALE GENOMIC DNA]</scope>
    <source>
        <strain evidence="8 9">AF16</strain>
    </source>
</reference>
<dbReference type="GO" id="GO:0006310">
    <property type="term" value="P:DNA recombination"/>
    <property type="evidence" value="ECO:0007669"/>
    <property type="project" value="InterPro"/>
</dbReference>
<dbReference type="OrthoDB" id="9802472at2"/>
<keyword evidence="4" id="KW-0227">DNA damage</keyword>
<evidence type="ECO:0000256" key="5">
    <source>
        <dbReference type="ARBA" id="ARBA00023204"/>
    </source>
</evidence>
<evidence type="ECO:0000256" key="1">
    <source>
        <dbReference type="ARBA" id="ARBA00001968"/>
    </source>
</evidence>